<accession>A0ABM1P7L0</accession>
<keyword evidence="2" id="KW-0479">Metal-binding</keyword>
<evidence type="ECO:0000313" key="10">
    <source>
        <dbReference type="Proteomes" id="UP000694904"/>
    </source>
</evidence>
<feature type="compositionally biased region" description="Acidic residues" evidence="8">
    <location>
        <begin position="214"/>
        <end position="228"/>
    </location>
</feature>
<dbReference type="PROSITE" id="PS00028">
    <property type="entry name" value="ZINC_FINGER_C2H2_1"/>
    <property type="match status" value="5"/>
</dbReference>
<gene>
    <name evidence="11 12 13" type="primary">LOC108613915</name>
</gene>
<evidence type="ECO:0000313" key="12">
    <source>
        <dbReference type="RefSeq" id="XP_017863196.1"/>
    </source>
</evidence>
<feature type="compositionally biased region" description="Polar residues" evidence="8">
    <location>
        <begin position="143"/>
        <end position="152"/>
    </location>
</feature>
<feature type="region of interest" description="Disordered" evidence="8">
    <location>
        <begin position="516"/>
        <end position="666"/>
    </location>
</feature>
<protein>
    <submittedName>
        <fullName evidence="11 12">Zinc finger protein CG2199</fullName>
    </submittedName>
</protein>
<keyword evidence="5" id="KW-0862">Zinc</keyword>
<dbReference type="PANTHER" id="PTHR10032">
    <property type="entry name" value="ZINC FINGER PROTEIN WITH KRAB AND SCAN DOMAINS"/>
    <property type="match status" value="1"/>
</dbReference>
<feature type="compositionally biased region" description="Polar residues" evidence="8">
    <location>
        <begin position="609"/>
        <end position="620"/>
    </location>
</feature>
<evidence type="ECO:0000313" key="11">
    <source>
        <dbReference type="RefSeq" id="XP_017863195.1"/>
    </source>
</evidence>
<feature type="compositionally biased region" description="Basic and acidic residues" evidence="8">
    <location>
        <begin position="517"/>
        <end position="526"/>
    </location>
</feature>
<dbReference type="RefSeq" id="XP_017863197.1">
    <property type="nucleotide sequence ID" value="XM_018007708.1"/>
</dbReference>
<name>A0ABM1P7L0_DROAR</name>
<comment type="subcellular location">
    <subcellularLocation>
        <location evidence="1">Nucleus</location>
    </subcellularLocation>
</comment>
<feature type="compositionally biased region" description="Polar residues" evidence="8">
    <location>
        <begin position="583"/>
        <end position="597"/>
    </location>
</feature>
<dbReference type="SMART" id="SM00355">
    <property type="entry name" value="ZnF_C2H2"/>
    <property type="match status" value="7"/>
</dbReference>
<dbReference type="RefSeq" id="XP_017863196.1">
    <property type="nucleotide sequence ID" value="XM_018007707.1"/>
</dbReference>
<feature type="region of interest" description="Disordered" evidence="8">
    <location>
        <begin position="99"/>
        <end position="184"/>
    </location>
</feature>
<feature type="domain" description="C2H2-type" evidence="9">
    <location>
        <begin position="242"/>
        <end position="270"/>
    </location>
</feature>
<reference evidence="11 12" key="3">
    <citation type="submission" date="2025-05" db="UniProtKB">
        <authorList>
            <consortium name="RefSeq"/>
        </authorList>
    </citation>
    <scope>IDENTIFICATION</scope>
    <source>
        <tissue evidence="11 12">Whole organism</tissue>
    </source>
</reference>
<organism evidence="10 12">
    <name type="scientific">Drosophila arizonae</name>
    <name type="common">Fruit fly</name>
    <dbReference type="NCBI Taxonomy" id="7263"/>
    <lineage>
        <taxon>Eukaryota</taxon>
        <taxon>Metazoa</taxon>
        <taxon>Ecdysozoa</taxon>
        <taxon>Arthropoda</taxon>
        <taxon>Hexapoda</taxon>
        <taxon>Insecta</taxon>
        <taxon>Pterygota</taxon>
        <taxon>Neoptera</taxon>
        <taxon>Endopterygota</taxon>
        <taxon>Diptera</taxon>
        <taxon>Brachycera</taxon>
        <taxon>Muscomorpha</taxon>
        <taxon>Ephydroidea</taxon>
        <taxon>Drosophilidae</taxon>
        <taxon>Drosophila</taxon>
    </lineage>
</organism>
<evidence type="ECO:0000256" key="1">
    <source>
        <dbReference type="ARBA" id="ARBA00004123"/>
    </source>
</evidence>
<feature type="compositionally biased region" description="Polar residues" evidence="8">
    <location>
        <begin position="564"/>
        <end position="573"/>
    </location>
</feature>
<feature type="domain" description="C2H2-type" evidence="9">
    <location>
        <begin position="361"/>
        <end position="389"/>
    </location>
</feature>
<feature type="region of interest" description="Disordered" evidence="8">
    <location>
        <begin position="202"/>
        <end position="229"/>
    </location>
</feature>
<feature type="domain" description="C2H2-type" evidence="9">
    <location>
        <begin position="770"/>
        <end position="799"/>
    </location>
</feature>
<evidence type="ECO:0000313" key="13">
    <source>
        <dbReference type="RefSeq" id="XP_017863197.1"/>
    </source>
</evidence>
<keyword evidence="4 7" id="KW-0863">Zinc-finger</keyword>
<evidence type="ECO:0000256" key="2">
    <source>
        <dbReference type="ARBA" id="ARBA00022723"/>
    </source>
</evidence>
<keyword evidence="6" id="KW-0539">Nucleus</keyword>
<feature type="domain" description="C2H2-type" evidence="9">
    <location>
        <begin position="392"/>
        <end position="415"/>
    </location>
</feature>
<evidence type="ECO:0000256" key="6">
    <source>
        <dbReference type="ARBA" id="ARBA00023242"/>
    </source>
</evidence>
<reference evidence="10" key="1">
    <citation type="journal article" date="1997" name="Nucleic Acids Res.">
        <title>tRNAscan-SE: a program for improved detection of transfer RNA genes in genomic sequence.</title>
        <authorList>
            <person name="Lowe T.M."/>
            <person name="Eddy S.R."/>
        </authorList>
    </citation>
    <scope>NUCLEOTIDE SEQUENCE [LARGE SCALE GENOMIC DNA]</scope>
</reference>
<feature type="compositionally biased region" description="Polar residues" evidence="8">
    <location>
        <begin position="161"/>
        <end position="175"/>
    </location>
</feature>
<dbReference type="Proteomes" id="UP000694904">
    <property type="component" value="Chromosome 4"/>
</dbReference>
<dbReference type="GeneID" id="108613915"/>
<dbReference type="SUPFAM" id="SSF57667">
    <property type="entry name" value="beta-beta-alpha zinc fingers"/>
    <property type="match status" value="2"/>
</dbReference>
<dbReference type="InterPro" id="IPR036236">
    <property type="entry name" value="Znf_C2H2_sf"/>
</dbReference>
<sequence>MSGNSKKELILCDYCQIEKDANQIYTARKQFAGCKIVDILQSVTHLTIPVATPVKLCSLCASTLHATTGAIAKAVEMVSKLLPVAKKQKQQQIETVLVPDDEGDTEPTRRLSIVDSPKVSAKQPTSATPSKKDKKIIKNINDTPTNVQQSPKTLPAKAKLPQTSTPITAVPSTPKKQQDDLEKSLQNSIKITTAKDVPKKNKEFNQLFGKSDDTVTDSEEEDGEEEEGTIEKVDFKNISIGFECKLCDFTSPNPIPMKRHLKELHGQKRPRIYNCLKCAKSFGVVKSLKAHLLTHGITEEKDEKQIAPDPQLAVLTALKPKQKPLEAVANDEYTFAVTDTNSSTPKPAGQPIQPEIQSSKYQCELCQLELDEVKSLQEHLKTVHNVDRPKVFKCEVCDSYFMYKKTLNHHIKVKHITGNGEGAIKKETPAKIKIRRKTVSVERSPAKTMKTGYPQLPVKIAARRKTVAAELIERNESAVQTMLNSPAKNPEKEAEKSDYLIDKTIVEVLDELIEDLPMPKESKSNEDSAIVADKSKKTKKPTQMLKQTFESLLESPIKKKPRTESTQSDIMNKSKSKGEQIPATPTQENSVDSTQITKKSRAIKDIDSLDSSQAIENGMQTKKFKSQKEVEDINLSESMNGSPKKSSKRKQREEESSQADTADESQVSLTAELKSLNNSKADKLKAGDVIDLLDEINPNVKPHKRIKLDSLESELSCNVCSKVVGSRKRLDSHMRKKHIVQLTCPNCKVAYADNLEYVKHFSFCNAVDGLPCGFKNCEKVFAAANFLSSHLNKKHKGSN</sequence>
<keyword evidence="3" id="KW-0677">Repeat</keyword>
<evidence type="ECO:0000256" key="4">
    <source>
        <dbReference type="ARBA" id="ARBA00022771"/>
    </source>
</evidence>
<reference evidence="10" key="2">
    <citation type="journal article" date="2016" name="G3 (Bethesda)">
        <title>Genome Evolution in Three Species of Cactophilic Drosophila.</title>
        <authorList>
            <person name="Sanchez-Flores A."/>
            <person name="Penazola F."/>
            <person name="Carpinteyro-Ponce J."/>
            <person name="Nazario-Yepiz N."/>
            <person name="Abreu-Goodger C."/>
            <person name="Machado C.A."/>
            <person name="Markow T.A."/>
        </authorList>
    </citation>
    <scope>NUCLEOTIDE SEQUENCE [LARGE SCALE GENOMIC DNA]</scope>
</reference>
<dbReference type="InterPro" id="IPR013087">
    <property type="entry name" value="Znf_C2H2_type"/>
</dbReference>
<dbReference type="Gene3D" id="3.30.160.60">
    <property type="entry name" value="Classic Zinc Finger"/>
    <property type="match status" value="2"/>
</dbReference>
<proteinExistence type="predicted"/>
<dbReference type="RefSeq" id="XP_017863195.1">
    <property type="nucleotide sequence ID" value="XM_018007706.1"/>
</dbReference>
<dbReference type="PANTHER" id="PTHR10032:SF271">
    <property type="entry name" value="RH12261P-RELATED"/>
    <property type="match status" value="1"/>
</dbReference>
<evidence type="ECO:0000256" key="7">
    <source>
        <dbReference type="PROSITE-ProRule" id="PRU00042"/>
    </source>
</evidence>
<feature type="domain" description="C2H2-type" evidence="9">
    <location>
        <begin position="273"/>
        <end position="295"/>
    </location>
</feature>
<evidence type="ECO:0000259" key="9">
    <source>
        <dbReference type="PROSITE" id="PS50157"/>
    </source>
</evidence>
<keyword evidence="10" id="KW-1185">Reference proteome</keyword>
<dbReference type="InterPro" id="IPR027756">
    <property type="entry name" value="Ovo-like"/>
</dbReference>
<dbReference type="PROSITE" id="PS50157">
    <property type="entry name" value="ZINC_FINGER_C2H2_2"/>
    <property type="match status" value="5"/>
</dbReference>
<evidence type="ECO:0000256" key="5">
    <source>
        <dbReference type="ARBA" id="ARBA00022833"/>
    </source>
</evidence>
<evidence type="ECO:0000256" key="8">
    <source>
        <dbReference type="SAM" id="MobiDB-lite"/>
    </source>
</evidence>
<evidence type="ECO:0000256" key="3">
    <source>
        <dbReference type="ARBA" id="ARBA00022737"/>
    </source>
</evidence>